<organism evidence="1 2">
    <name type="scientific">Salinicoccus halitifaciens</name>
    <dbReference type="NCBI Taxonomy" id="1073415"/>
    <lineage>
        <taxon>Bacteria</taxon>
        <taxon>Bacillati</taxon>
        <taxon>Bacillota</taxon>
        <taxon>Bacilli</taxon>
        <taxon>Bacillales</taxon>
        <taxon>Staphylococcaceae</taxon>
        <taxon>Salinicoccus</taxon>
    </lineage>
</organism>
<reference evidence="1 2" key="1">
    <citation type="submission" date="2024-05" db="EMBL/GenBank/DDBJ databases">
        <title>Genomic Encyclopedia of Type Strains, Phase IV (KMG-IV): sequencing the most valuable type-strain genomes for metagenomic binning, comparative biology and taxonomic classification.</title>
        <authorList>
            <person name="Goeker M."/>
        </authorList>
    </citation>
    <scope>NUCLEOTIDE SEQUENCE [LARGE SCALE GENOMIC DNA]</scope>
    <source>
        <strain evidence="1 2">DSM 25286</strain>
    </source>
</reference>
<name>A0ABV2E7X4_9STAP</name>
<evidence type="ECO:0000313" key="1">
    <source>
        <dbReference type="EMBL" id="MET3110493.1"/>
    </source>
</evidence>
<evidence type="ECO:0000313" key="2">
    <source>
        <dbReference type="Proteomes" id="UP001549019"/>
    </source>
</evidence>
<proteinExistence type="predicted"/>
<protein>
    <submittedName>
        <fullName evidence="1">Uncharacterized protein</fullName>
    </submittedName>
</protein>
<sequence length="57" mass="6819">MGKFIEGSRIDEEEYVEFSVYSPEEFINMLNNNDDFMKVPTENNTEDADLRAYEEFR</sequence>
<gene>
    <name evidence="1" type="ORF">ABHD89_000881</name>
</gene>
<dbReference type="EMBL" id="JBDZDV010000001">
    <property type="protein sequence ID" value="MET3110493.1"/>
    <property type="molecule type" value="Genomic_DNA"/>
</dbReference>
<accession>A0ABV2E7X4</accession>
<dbReference type="Proteomes" id="UP001549019">
    <property type="component" value="Unassembled WGS sequence"/>
</dbReference>
<dbReference type="RefSeq" id="WP_230820244.1">
    <property type="nucleotide sequence ID" value="NZ_JAJNCU010000001.1"/>
</dbReference>
<comment type="caution">
    <text evidence="1">The sequence shown here is derived from an EMBL/GenBank/DDBJ whole genome shotgun (WGS) entry which is preliminary data.</text>
</comment>
<keyword evidence="2" id="KW-1185">Reference proteome</keyword>